<evidence type="ECO:0000313" key="1">
    <source>
        <dbReference type="EMBL" id="MET3110449.1"/>
    </source>
</evidence>
<proteinExistence type="predicted"/>
<sequence length="237" mass="26350">MNDRKIICLSLLACLGLAGCGREGEEAAITGNEMNAVHTHEVHKITDFVLENGSGPKINDNKAAPAVGLDQAVYAGDEKPDISGQERFIRELSGVQYSVGMIWEDSFSHLYRTLVNTQADIIKDEEKQLTAKQLEEVARQIELIHSQYSDLEQDLNNLEVPKVVADADMENVESAIEELSMAIENRTLALIEFKSIYEGTDYDLHDELLAIHVENSDKYLNQADGTIEDLKSAVEDK</sequence>
<accession>A0ABV2E7Q2</accession>
<organism evidence="1 2">
    <name type="scientific">Salinicoccus halitifaciens</name>
    <dbReference type="NCBI Taxonomy" id="1073415"/>
    <lineage>
        <taxon>Bacteria</taxon>
        <taxon>Bacillati</taxon>
        <taxon>Bacillota</taxon>
        <taxon>Bacilli</taxon>
        <taxon>Bacillales</taxon>
        <taxon>Staphylococcaceae</taxon>
        <taxon>Salinicoccus</taxon>
    </lineage>
</organism>
<name>A0ABV2E7Q2_9STAP</name>
<evidence type="ECO:0000313" key="2">
    <source>
        <dbReference type="Proteomes" id="UP001549019"/>
    </source>
</evidence>
<protein>
    <recommendedName>
        <fullName evidence="3">Lipoprotein</fullName>
    </recommendedName>
</protein>
<evidence type="ECO:0008006" key="3">
    <source>
        <dbReference type="Google" id="ProtNLM"/>
    </source>
</evidence>
<reference evidence="1 2" key="1">
    <citation type="submission" date="2024-05" db="EMBL/GenBank/DDBJ databases">
        <title>Genomic Encyclopedia of Type Strains, Phase IV (KMG-IV): sequencing the most valuable type-strain genomes for metagenomic binning, comparative biology and taxonomic classification.</title>
        <authorList>
            <person name="Goeker M."/>
        </authorList>
    </citation>
    <scope>NUCLEOTIDE SEQUENCE [LARGE SCALE GENOMIC DNA]</scope>
    <source>
        <strain evidence="1 2">DSM 25286</strain>
    </source>
</reference>
<gene>
    <name evidence="1" type="ORF">ABHD89_000837</name>
</gene>
<dbReference type="EMBL" id="JBDZDV010000001">
    <property type="protein sequence ID" value="MET3110449.1"/>
    <property type="molecule type" value="Genomic_DNA"/>
</dbReference>
<keyword evidence="2" id="KW-1185">Reference proteome</keyword>
<dbReference type="RefSeq" id="WP_230820294.1">
    <property type="nucleotide sequence ID" value="NZ_JAJNCU010000001.1"/>
</dbReference>
<comment type="caution">
    <text evidence="1">The sequence shown here is derived from an EMBL/GenBank/DDBJ whole genome shotgun (WGS) entry which is preliminary data.</text>
</comment>
<dbReference type="Proteomes" id="UP001549019">
    <property type="component" value="Unassembled WGS sequence"/>
</dbReference>
<dbReference type="PROSITE" id="PS51257">
    <property type="entry name" value="PROKAR_LIPOPROTEIN"/>
    <property type="match status" value="1"/>
</dbReference>